<name>A0A1J1J039_9DIPT</name>
<reference evidence="1 2" key="1">
    <citation type="submission" date="2015-04" db="EMBL/GenBank/DDBJ databases">
        <authorList>
            <person name="Syromyatnikov M.Y."/>
            <person name="Popov V.N."/>
        </authorList>
    </citation>
    <scope>NUCLEOTIDE SEQUENCE [LARGE SCALE GENOMIC DNA]</scope>
</reference>
<organism evidence="1 2">
    <name type="scientific">Clunio marinus</name>
    <dbReference type="NCBI Taxonomy" id="568069"/>
    <lineage>
        <taxon>Eukaryota</taxon>
        <taxon>Metazoa</taxon>
        <taxon>Ecdysozoa</taxon>
        <taxon>Arthropoda</taxon>
        <taxon>Hexapoda</taxon>
        <taxon>Insecta</taxon>
        <taxon>Pterygota</taxon>
        <taxon>Neoptera</taxon>
        <taxon>Endopterygota</taxon>
        <taxon>Diptera</taxon>
        <taxon>Nematocera</taxon>
        <taxon>Chironomoidea</taxon>
        <taxon>Chironomidae</taxon>
        <taxon>Clunio</taxon>
    </lineage>
</organism>
<proteinExistence type="predicted"/>
<evidence type="ECO:0000313" key="1">
    <source>
        <dbReference type="EMBL" id="CRL05821.1"/>
    </source>
</evidence>
<accession>A0A1J1J039</accession>
<keyword evidence="2" id="KW-1185">Reference proteome</keyword>
<gene>
    <name evidence="1" type="ORF">CLUMA_CG018848</name>
</gene>
<evidence type="ECO:0000313" key="2">
    <source>
        <dbReference type="Proteomes" id="UP000183832"/>
    </source>
</evidence>
<protein>
    <submittedName>
        <fullName evidence="1">CLUMA_CG018848, isoform A</fullName>
    </submittedName>
</protein>
<dbReference type="Proteomes" id="UP000183832">
    <property type="component" value="Unassembled WGS sequence"/>
</dbReference>
<sequence length="69" mass="8160">MLPKLTHHQSVRSSEQTIFYRLAKQIETLQEAKPKNNSLCKQTSLFSINTINLQGFEWQLFHRKARPFT</sequence>
<dbReference type="AlphaFoldDB" id="A0A1J1J039"/>
<dbReference type="EMBL" id="CVRI01000065">
    <property type="protein sequence ID" value="CRL05821.1"/>
    <property type="molecule type" value="Genomic_DNA"/>
</dbReference>